<dbReference type="InterPro" id="IPR018946">
    <property type="entry name" value="PhoD-like_MPP"/>
</dbReference>
<evidence type="ECO:0000313" key="3">
    <source>
        <dbReference type="EMBL" id="CAD9320595.1"/>
    </source>
</evidence>
<evidence type="ECO:0000313" key="2">
    <source>
        <dbReference type="EMBL" id="CAD9320593.1"/>
    </source>
</evidence>
<sequence length="148" mass="17304">MCGGDNFFHFLKTDHDLFRDDCWPTMTSSNMGNFTFYQGQALFREQNPMGWDKTYRTIRWGKDLQIWLAEGRDYRSPNYLSDGPKKTLWGNEQLNWFRQSVKESDATFKVLISPTPIVGPDRKNTETITPHHFRMKGSNCVTLSPLKD</sequence>
<name>A0A6U1T1C2_TRICV</name>
<dbReference type="AlphaFoldDB" id="A0A6U1T1C2"/>
<dbReference type="Gene3D" id="3.60.21.70">
    <property type="entry name" value="PhoD-like phosphatase"/>
    <property type="match status" value="1"/>
</dbReference>
<dbReference type="InterPro" id="IPR029052">
    <property type="entry name" value="Metallo-depent_PP-like"/>
</dbReference>
<accession>A0A6U1T1C2</accession>
<gene>
    <name evidence="2" type="ORF">OSIN01602_LOCUS1003</name>
    <name evidence="3" type="ORF">OSIN01602_LOCUS1004</name>
</gene>
<proteinExistence type="predicted"/>
<dbReference type="PANTHER" id="PTHR43606:SF1">
    <property type="entry name" value="PHOD-LIKE PHOSPHATASE METALLOPHOSPHATASE DOMAIN-CONTAINING PROTEIN"/>
    <property type="match status" value="1"/>
</dbReference>
<dbReference type="Pfam" id="PF09423">
    <property type="entry name" value="PhoD"/>
    <property type="match status" value="1"/>
</dbReference>
<dbReference type="EMBL" id="HBGO01001803">
    <property type="protein sequence ID" value="CAD9320593.1"/>
    <property type="molecule type" value="Transcribed_RNA"/>
</dbReference>
<evidence type="ECO:0000259" key="1">
    <source>
        <dbReference type="Pfam" id="PF09423"/>
    </source>
</evidence>
<organism evidence="2">
    <name type="scientific">Trieres chinensis</name>
    <name type="common">Marine centric diatom</name>
    <name type="synonym">Odontella sinensis</name>
    <dbReference type="NCBI Taxonomy" id="1514140"/>
    <lineage>
        <taxon>Eukaryota</taxon>
        <taxon>Sar</taxon>
        <taxon>Stramenopiles</taxon>
        <taxon>Ochrophyta</taxon>
        <taxon>Bacillariophyta</taxon>
        <taxon>Mediophyceae</taxon>
        <taxon>Biddulphiophycidae</taxon>
        <taxon>Eupodiscales</taxon>
        <taxon>Parodontellaceae</taxon>
        <taxon>Trieres</taxon>
    </lineage>
</organism>
<dbReference type="SUPFAM" id="SSF56300">
    <property type="entry name" value="Metallo-dependent phosphatases"/>
    <property type="match status" value="1"/>
</dbReference>
<dbReference type="EMBL" id="HBGO01001805">
    <property type="protein sequence ID" value="CAD9320595.1"/>
    <property type="molecule type" value="Transcribed_RNA"/>
</dbReference>
<reference evidence="2" key="1">
    <citation type="submission" date="2021-01" db="EMBL/GenBank/DDBJ databases">
        <authorList>
            <person name="Corre E."/>
            <person name="Pelletier E."/>
            <person name="Niang G."/>
            <person name="Scheremetjew M."/>
            <person name="Finn R."/>
            <person name="Kale V."/>
            <person name="Holt S."/>
            <person name="Cochrane G."/>
            <person name="Meng A."/>
            <person name="Brown T."/>
            <person name="Cohen L."/>
        </authorList>
    </citation>
    <scope>NUCLEOTIDE SEQUENCE</scope>
    <source>
        <strain evidence="2">Grunow 1884</strain>
    </source>
</reference>
<dbReference type="InterPro" id="IPR052900">
    <property type="entry name" value="Phospholipid_Metab_Enz"/>
</dbReference>
<dbReference type="InterPro" id="IPR038607">
    <property type="entry name" value="PhoD-like_sf"/>
</dbReference>
<feature type="domain" description="PhoD-like phosphatase metallophosphatase" evidence="1">
    <location>
        <begin position="45"/>
        <end position="124"/>
    </location>
</feature>
<dbReference type="PANTHER" id="PTHR43606">
    <property type="entry name" value="PHOSPHATASE, PUTATIVE (AFU_ORTHOLOGUE AFUA_6G08710)-RELATED"/>
    <property type="match status" value="1"/>
</dbReference>
<protein>
    <recommendedName>
        <fullName evidence="1">PhoD-like phosphatase metallophosphatase domain-containing protein</fullName>
    </recommendedName>
</protein>